<dbReference type="InterPro" id="IPR013249">
    <property type="entry name" value="RNA_pol_sigma70_r4_t2"/>
</dbReference>
<dbReference type="Pfam" id="PF04542">
    <property type="entry name" value="Sigma70_r2"/>
    <property type="match status" value="1"/>
</dbReference>
<reference evidence="8 9" key="1">
    <citation type="submission" date="2020-11" db="EMBL/GenBank/DDBJ databases">
        <title>A novel isolate from a Black sea contaminated sediment with potential to produce alkanes: Plantactinospora alkalitolerans sp. nov.</title>
        <authorList>
            <person name="Carro L."/>
            <person name="Veyisoglu A."/>
            <person name="Guven K."/>
            <person name="Schumann P."/>
            <person name="Klenk H.-P."/>
            <person name="Sahin N."/>
        </authorList>
    </citation>
    <scope>NUCLEOTIDE SEQUENCE [LARGE SCALE GENOMIC DNA]</scope>
    <source>
        <strain evidence="8 9">S1510</strain>
    </source>
</reference>
<evidence type="ECO:0000259" key="6">
    <source>
        <dbReference type="Pfam" id="PF04542"/>
    </source>
</evidence>
<dbReference type="SUPFAM" id="SSF88946">
    <property type="entry name" value="Sigma2 domain of RNA polymerase sigma factors"/>
    <property type="match status" value="1"/>
</dbReference>
<evidence type="ECO:0000259" key="7">
    <source>
        <dbReference type="Pfam" id="PF08281"/>
    </source>
</evidence>
<dbReference type="InterPro" id="IPR013325">
    <property type="entry name" value="RNA_pol_sigma_r2"/>
</dbReference>
<evidence type="ECO:0000256" key="5">
    <source>
        <dbReference type="ARBA" id="ARBA00023163"/>
    </source>
</evidence>
<dbReference type="PANTHER" id="PTHR30173">
    <property type="entry name" value="SIGMA 19 FACTOR"/>
    <property type="match status" value="1"/>
</dbReference>
<sequence length="327" mass="35555">MASEFEAERDHLMAVAYRMLGSRTEAEDAVQETWLRYAAALTTPQARAEVRDLRAWLTTTTARISLDVLRSARVRREAYHGQWLPEPVVSRLPGPAGALPGGPDGFAPDPAERAAHVDQVGIALLTLLERLSPEQRVAFVLHDVFAVPFAEIATVLGTAPAAARQLASRARRAVADGSPRRPADPVEHQRLLTAFLDAAESGELDRLLEVLAPDVVLVGDGGGLFPTSRHPIVGAVKVARFALGLFRQASQEARNLRIVPVLVNGSLGLQIEAEYRPGMPLRGVMWFVAEQGRLTRLYHQVNPMKLVRVPQLAPGEQSWPIGAPRAG</sequence>
<proteinExistence type="inferred from homology"/>
<keyword evidence="5" id="KW-0804">Transcription</keyword>
<dbReference type="SUPFAM" id="SSF88659">
    <property type="entry name" value="Sigma3 and sigma4 domains of RNA polymerase sigma factors"/>
    <property type="match status" value="1"/>
</dbReference>
<evidence type="ECO:0000256" key="1">
    <source>
        <dbReference type="ARBA" id="ARBA00010641"/>
    </source>
</evidence>
<dbReference type="InterPro" id="IPR013324">
    <property type="entry name" value="RNA_pol_sigma_r3/r4-like"/>
</dbReference>
<evidence type="ECO:0000256" key="3">
    <source>
        <dbReference type="ARBA" id="ARBA00023015"/>
    </source>
</evidence>
<dbReference type="Gene3D" id="1.10.1740.10">
    <property type="match status" value="1"/>
</dbReference>
<evidence type="ECO:0000313" key="9">
    <source>
        <dbReference type="Proteomes" id="UP000638560"/>
    </source>
</evidence>
<organism evidence="8 9">
    <name type="scientific">Plantactinospora alkalitolerans</name>
    <dbReference type="NCBI Taxonomy" id="2789879"/>
    <lineage>
        <taxon>Bacteria</taxon>
        <taxon>Bacillati</taxon>
        <taxon>Actinomycetota</taxon>
        <taxon>Actinomycetes</taxon>
        <taxon>Micromonosporales</taxon>
        <taxon>Micromonosporaceae</taxon>
        <taxon>Plantactinospora</taxon>
    </lineage>
</organism>
<feature type="domain" description="RNA polymerase sigma-70 region 2" evidence="6">
    <location>
        <begin position="5"/>
        <end position="73"/>
    </location>
</feature>
<dbReference type="RefSeq" id="WP_196205481.1">
    <property type="nucleotide sequence ID" value="NZ_JADPUN010000309.1"/>
</dbReference>
<comment type="caution">
    <text evidence="8">The sequence shown here is derived from an EMBL/GenBank/DDBJ whole genome shotgun (WGS) entry which is preliminary data.</text>
</comment>
<evidence type="ECO:0000256" key="2">
    <source>
        <dbReference type="ARBA" id="ARBA00011344"/>
    </source>
</evidence>
<evidence type="ECO:0000313" key="8">
    <source>
        <dbReference type="EMBL" id="MBF9133987.1"/>
    </source>
</evidence>
<comment type="similarity">
    <text evidence="1">Belongs to the sigma-70 factor family. ECF subfamily.</text>
</comment>
<dbReference type="NCBIfam" id="NF007214">
    <property type="entry name" value="PRK09636.1"/>
    <property type="match status" value="1"/>
</dbReference>
<dbReference type="NCBIfam" id="TIGR02937">
    <property type="entry name" value="sigma70-ECF"/>
    <property type="match status" value="1"/>
</dbReference>
<dbReference type="Pfam" id="PF08281">
    <property type="entry name" value="Sigma70_r4_2"/>
    <property type="match status" value="1"/>
</dbReference>
<keyword evidence="4" id="KW-0731">Sigma factor</keyword>
<dbReference type="InterPro" id="IPR032710">
    <property type="entry name" value="NTF2-like_dom_sf"/>
</dbReference>
<dbReference type="Gene3D" id="1.10.10.10">
    <property type="entry name" value="Winged helix-like DNA-binding domain superfamily/Winged helix DNA-binding domain"/>
    <property type="match status" value="1"/>
</dbReference>
<dbReference type="PANTHER" id="PTHR30173:SF43">
    <property type="entry name" value="ECF RNA POLYMERASE SIGMA FACTOR SIGI-RELATED"/>
    <property type="match status" value="1"/>
</dbReference>
<comment type="subunit">
    <text evidence="2">Interacts transiently with the RNA polymerase catalytic core formed by RpoA, RpoB, RpoC and RpoZ (2 alpha, 1 beta, 1 beta' and 1 omega subunit) to form the RNA polymerase holoenzyme that can initiate transcription.</text>
</comment>
<dbReference type="EMBL" id="JADPUN010000309">
    <property type="protein sequence ID" value="MBF9133987.1"/>
    <property type="molecule type" value="Genomic_DNA"/>
</dbReference>
<name>A0ABS0H692_9ACTN</name>
<keyword evidence="3" id="KW-0805">Transcription regulation</keyword>
<evidence type="ECO:0000256" key="4">
    <source>
        <dbReference type="ARBA" id="ARBA00023082"/>
    </source>
</evidence>
<dbReference type="InterPro" id="IPR052704">
    <property type="entry name" value="ECF_Sigma-70_Domain"/>
</dbReference>
<dbReference type="InterPro" id="IPR036388">
    <property type="entry name" value="WH-like_DNA-bd_sf"/>
</dbReference>
<keyword evidence="9" id="KW-1185">Reference proteome</keyword>
<dbReference type="Proteomes" id="UP000638560">
    <property type="component" value="Unassembled WGS sequence"/>
</dbReference>
<dbReference type="InterPro" id="IPR007627">
    <property type="entry name" value="RNA_pol_sigma70_r2"/>
</dbReference>
<dbReference type="SUPFAM" id="SSF54427">
    <property type="entry name" value="NTF2-like"/>
    <property type="match status" value="1"/>
</dbReference>
<accession>A0ABS0H692</accession>
<dbReference type="InterPro" id="IPR014284">
    <property type="entry name" value="RNA_pol_sigma-70_dom"/>
</dbReference>
<dbReference type="Gene3D" id="3.10.450.50">
    <property type="match status" value="1"/>
</dbReference>
<gene>
    <name evidence="8" type="primary">sigJ</name>
    <name evidence="8" type="ORF">I0C86_34375</name>
</gene>
<protein>
    <submittedName>
        <fullName evidence="8">RNA polymerase sigma factor SigJ</fullName>
    </submittedName>
</protein>
<feature type="domain" description="RNA polymerase sigma factor 70 region 4 type 2" evidence="7">
    <location>
        <begin position="123"/>
        <end position="173"/>
    </location>
</feature>